<protein>
    <recommendedName>
        <fullName evidence="5">TonB-dependent receptor plug domain-containing protein</fullName>
    </recommendedName>
</protein>
<dbReference type="Gene3D" id="2.60.40.1120">
    <property type="entry name" value="Carboxypeptidase-like, regulatory domain"/>
    <property type="match status" value="1"/>
</dbReference>
<evidence type="ECO:0000313" key="6">
    <source>
        <dbReference type="EMBL" id="PQB08413.1"/>
    </source>
</evidence>
<name>A0A2S7L110_9FLAO</name>
<dbReference type="Gene3D" id="2.170.130.10">
    <property type="entry name" value="TonB-dependent receptor, plug domain"/>
    <property type="match status" value="1"/>
</dbReference>
<keyword evidence="7" id="KW-1185">Reference proteome</keyword>
<dbReference type="AlphaFoldDB" id="A0A2S7L110"/>
<evidence type="ECO:0000256" key="1">
    <source>
        <dbReference type="ARBA" id="ARBA00004442"/>
    </source>
</evidence>
<dbReference type="PANTHER" id="PTHR40980:SF4">
    <property type="entry name" value="TONB-DEPENDENT RECEPTOR-LIKE BETA-BARREL DOMAIN-CONTAINING PROTEIN"/>
    <property type="match status" value="1"/>
</dbReference>
<dbReference type="PANTHER" id="PTHR40980">
    <property type="entry name" value="PLUG DOMAIN-CONTAINING PROTEIN"/>
    <property type="match status" value="1"/>
</dbReference>
<keyword evidence="2" id="KW-0472">Membrane</keyword>
<keyword evidence="4" id="KW-0732">Signal</keyword>
<proteinExistence type="predicted"/>
<dbReference type="EMBL" id="MQUA01000013">
    <property type="protein sequence ID" value="PQB08413.1"/>
    <property type="molecule type" value="Genomic_DNA"/>
</dbReference>
<dbReference type="Pfam" id="PF13715">
    <property type="entry name" value="CarbopepD_reg_2"/>
    <property type="match status" value="1"/>
</dbReference>
<dbReference type="Gene3D" id="2.40.170.20">
    <property type="entry name" value="TonB-dependent receptor, beta-barrel domain"/>
    <property type="match status" value="1"/>
</dbReference>
<dbReference type="RefSeq" id="WP_205853596.1">
    <property type="nucleotide sequence ID" value="NZ_MQUA01000013.1"/>
</dbReference>
<feature type="signal peptide" evidence="4">
    <location>
        <begin position="1"/>
        <end position="19"/>
    </location>
</feature>
<comment type="caution">
    <text evidence="6">The sequence shown here is derived from an EMBL/GenBank/DDBJ whole genome shotgun (WGS) entry which is preliminary data.</text>
</comment>
<dbReference type="Proteomes" id="UP000239522">
    <property type="component" value="Unassembled WGS sequence"/>
</dbReference>
<dbReference type="Pfam" id="PF07715">
    <property type="entry name" value="Plug"/>
    <property type="match status" value="1"/>
</dbReference>
<dbReference type="InterPro" id="IPR012910">
    <property type="entry name" value="Plug_dom"/>
</dbReference>
<feature type="domain" description="TonB-dependent receptor plug" evidence="5">
    <location>
        <begin position="130"/>
        <end position="224"/>
    </location>
</feature>
<keyword evidence="3" id="KW-0998">Cell outer membrane</keyword>
<dbReference type="InterPro" id="IPR036942">
    <property type="entry name" value="Beta-barrel_TonB_sf"/>
</dbReference>
<dbReference type="InterPro" id="IPR037066">
    <property type="entry name" value="Plug_dom_sf"/>
</dbReference>
<evidence type="ECO:0000313" key="7">
    <source>
        <dbReference type="Proteomes" id="UP000239522"/>
    </source>
</evidence>
<organism evidence="6 7">
    <name type="scientific">Polaribacter filamentus</name>
    <dbReference type="NCBI Taxonomy" id="53483"/>
    <lineage>
        <taxon>Bacteria</taxon>
        <taxon>Pseudomonadati</taxon>
        <taxon>Bacteroidota</taxon>
        <taxon>Flavobacteriia</taxon>
        <taxon>Flavobacteriales</taxon>
        <taxon>Flavobacteriaceae</taxon>
    </lineage>
</organism>
<dbReference type="GO" id="GO:0009279">
    <property type="term" value="C:cell outer membrane"/>
    <property type="evidence" value="ECO:0007669"/>
    <property type="project" value="UniProtKB-SubCell"/>
</dbReference>
<dbReference type="InterPro" id="IPR008969">
    <property type="entry name" value="CarboxyPept-like_regulatory"/>
</dbReference>
<feature type="chain" id="PRO_5015400115" description="TonB-dependent receptor plug domain-containing protein" evidence="4">
    <location>
        <begin position="20"/>
        <end position="943"/>
    </location>
</feature>
<evidence type="ECO:0000256" key="2">
    <source>
        <dbReference type="ARBA" id="ARBA00023136"/>
    </source>
</evidence>
<dbReference type="SUPFAM" id="SSF49464">
    <property type="entry name" value="Carboxypeptidase regulatory domain-like"/>
    <property type="match status" value="1"/>
</dbReference>
<gene>
    <name evidence="6" type="ORF">BST83_15730</name>
</gene>
<evidence type="ECO:0000256" key="3">
    <source>
        <dbReference type="ARBA" id="ARBA00023237"/>
    </source>
</evidence>
<evidence type="ECO:0000259" key="5">
    <source>
        <dbReference type="Pfam" id="PF07715"/>
    </source>
</evidence>
<sequence length="943" mass="105313">MKYILTLLLLFSISTFSQSITGVVMDGEFNESLPFASILVKGTTNGANTDIDGKFQIKVQPGTYTLVFSFVGYATIEMSDVLVKSNKETFIQVTLKAESNQLDAVIIKTTSKKNSEASVLNLQKRSINLVDGLSIQAIKKAGDSDVASAIKRVPGISVQGGKFVYVRGLGDRYSKTTLNGMELPGLDPDRNTIPMDIFPTNLIENIIVKKSASSEIGADFTGGTVDINLKDFSFNPEYNLNVSTGYNPDMHFNSNFLADVKSSTDWRGKDDGSRNLLIDPTLDLPPALPLPLVPADEAAILTENTKKLNKNMAPIQERSDLNYSFGFSASNGYKFKKDGESSIGYLAAISYKSETTFYDDFYRATVFRTPTDGTQNDLIQNSILGTKNTYLSTLLGVTFKDSKNKIAINFIDLQNGESNASNLKRQTFIENPYWGEGSVITYTQRNLRSIPIYGKHNIGDNLFTVNWKFAKSSSTLNDKDFRRTIFETDEDVTFYQISPNAIASPSRLWRDLDEKSTVAKVDLEIPFETNIFSGKISAGASYIGKERDFSSKRFDIFYNGNSQVLGGDPNAILADENIWVQSPNLFQTTTGSYIKGGFERTNVYNSESKNDAFYFSSELKFSEMIKAVIGVRFETYQLRYTGENLLGTKFENELFLDDKDLFSNLNLIISPNEKSNIRASYYKTTARPTFREASSAYLIDPVTETFFLGNPDIKSSYIDNIDLRYEIFGNKSEMFAFSLFSKNFKDPIEISVVSDDTPNDFTAINNEKATVRGIEFELRKNLFVINNLTFNVNTNASFISAKQTMSDIEYDSRVILADPGQVISRERELQGQSPYMINAGLVVNESEKELEVGVFYNVQGPTLEFVGFGGIPDIYSEPFHNLDFSASKVFNGESISKKITLKANNILQDKRESNYVWNDEKSGLFRSFSPGILFSLGVSITFN</sequence>
<accession>A0A2S7L110</accession>
<reference evidence="6 7" key="1">
    <citation type="submission" date="2016-11" db="EMBL/GenBank/DDBJ databases">
        <title>Trade-off between light-utilization and light-protection in marine flavobacteria.</title>
        <authorList>
            <person name="Kumagai Y."/>
        </authorList>
    </citation>
    <scope>NUCLEOTIDE SEQUENCE [LARGE SCALE GENOMIC DNA]</scope>
    <source>
        <strain evidence="6 7">ATCC 700397</strain>
    </source>
</reference>
<comment type="subcellular location">
    <subcellularLocation>
        <location evidence="1">Cell outer membrane</location>
    </subcellularLocation>
</comment>
<evidence type="ECO:0000256" key="4">
    <source>
        <dbReference type="SAM" id="SignalP"/>
    </source>
</evidence>
<dbReference type="SUPFAM" id="SSF56935">
    <property type="entry name" value="Porins"/>
    <property type="match status" value="1"/>
</dbReference>